<gene>
    <name evidence="1" type="ORF">GCM10011348_20280</name>
</gene>
<dbReference type="AlphaFoldDB" id="A0A917ZE73"/>
<dbReference type="EMBL" id="BMLT01000004">
    <property type="protein sequence ID" value="GGO81381.1"/>
    <property type="molecule type" value="Genomic_DNA"/>
</dbReference>
<dbReference type="RefSeq" id="WP_268238070.1">
    <property type="nucleotide sequence ID" value="NZ_BMLT01000004.1"/>
</dbReference>
<name>A0A917ZE73_9GAMM</name>
<accession>A0A917ZE73</accession>
<evidence type="ECO:0000313" key="2">
    <source>
        <dbReference type="Proteomes" id="UP000599578"/>
    </source>
</evidence>
<dbReference type="Proteomes" id="UP000599578">
    <property type="component" value="Unassembled WGS sequence"/>
</dbReference>
<keyword evidence="2" id="KW-1185">Reference proteome</keyword>
<proteinExistence type="predicted"/>
<sequence length="40" mass="4266">MTTMKTETADATRVIPLKGVRGMIADNMRKSLDPSVDGAS</sequence>
<comment type="caution">
    <text evidence="1">The sequence shown here is derived from an EMBL/GenBank/DDBJ whole genome shotgun (WGS) entry which is preliminary data.</text>
</comment>
<evidence type="ECO:0000313" key="1">
    <source>
        <dbReference type="EMBL" id="GGO81381.1"/>
    </source>
</evidence>
<organism evidence="1 2">
    <name type="scientific">Marinobacterium nitratireducens</name>
    <dbReference type="NCBI Taxonomy" id="518897"/>
    <lineage>
        <taxon>Bacteria</taxon>
        <taxon>Pseudomonadati</taxon>
        <taxon>Pseudomonadota</taxon>
        <taxon>Gammaproteobacteria</taxon>
        <taxon>Oceanospirillales</taxon>
        <taxon>Oceanospirillaceae</taxon>
        <taxon>Marinobacterium</taxon>
    </lineage>
</organism>
<protein>
    <submittedName>
        <fullName evidence="1">Uncharacterized protein</fullName>
    </submittedName>
</protein>
<reference evidence="1 2" key="1">
    <citation type="journal article" date="2014" name="Int. J. Syst. Evol. Microbiol.">
        <title>Complete genome sequence of Corynebacterium casei LMG S-19264T (=DSM 44701T), isolated from a smear-ripened cheese.</title>
        <authorList>
            <consortium name="US DOE Joint Genome Institute (JGI-PGF)"/>
            <person name="Walter F."/>
            <person name="Albersmeier A."/>
            <person name="Kalinowski J."/>
            <person name="Ruckert C."/>
        </authorList>
    </citation>
    <scope>NUCLEOTIDE SEQUENCE [LARGE SCALE GENOMIC DNA]</scope>
    <source>
        <strain evidence="1 2">CGMCC 1.7286</strain>
    </source>
</reference>